<evidence type="ECO:0000313" key="3">
    <source>
        <dbReference type="Proteomes" id="UP001243212"/>
    </source>
</evidence>
<sequence>MSIFGTILFWTCQLYTLVLLARVILDFVQILARDWYPTGALLVLANLVYKLTNPPLRFLGKYIPPLNLGGISLDLGFIVLFIGVQVIQRISIYL</sequence>
<keyword evidence="1" id="KW-1133">Transmembrane helix</keyword>
<accession>A0ABT9NI07</accession>
<dbReference type="EMBL" id="JAUSQX010000001">
    <property type="protein sequence ID" value="MDP9807022.1"/>
    <property type="molecule type" value="Genomic_DNA"/>
</dbReference>
<keyword evidence="3" id="KW-1185">Reference proteome</keyword>
<feature type="transmembrane region" description="Helical" evidence="1">
    <location>
        <begin position="64"/>
        <end position="87"/>
    </location>
</feature>
<comment type="caution">
    <text evidence="2">The sequence shown here is derived from an EMBL/GenBank/DDBJ whole genome shotgun (WGS) entry which is preliminary data.</text>
</comment>
<dbReference type="Pfam" id="PF02325">
    <property type="entry name" value="CCB3_YggT"/>
    <property type="match status" value="1"/>
</dbReference>
<feature type="transmembrane region" description="Helical" evidence="1">
    <location>
        <begin position="6"/>
        <end position="28"/>
    </location>
</feature>
<proteinExistence type="predicted"/>
<protein>
    <submittedName>
        <fullName evidence="2">YggT family protein</fullName>
    </submittedName>
</protein>
<name>A0ABT9NI07_9ACTO</name>
<dbReference type="RefSeq" id="WP_307683202.1">
    <property type="nucleotide sequence ID" value="NZ_JAUSQX010000001.1"/>
</dbReference>
<organism evidence="2 3">
    <name type="scientific">Trueperella bonasi</name>
    <dbReference type="NCBI Taxonomy" id="312286"/>
    <lineage>
        <taxon>Bacteria</taxon>
        <taxon>Bacillati</taxon>
        <taxon>Actinomycetota</taxon>
        <taxon>Actinomycetes</taxon>
        <taxon>Actinomycetales</taxon>
        <taxon>Actinomycetaceae</taxon>
        <taxon>Trueperella</taxon>
    </lineage>
</organism>
<gene>
    <name evidence="2" type="ORF">J2S70_001604</name>
</gene>
<evidence type="ECO:0000256" key="1">
    <source>
        <dbReference type="SAM" id="Phobius"/>
    </source>
</evidence>
<keyword evidence="1" id="KW-0472">Membrane</keyword>
<dbReference type="Proteomes" id="UP001243212">
    <property type="component" value="Unassembled WGS sequence"/>
</dbReference>
<keyword evidence="1" id="KW-0812">Transmembrane</keyword>
<evidence type="ECO:0000313" key="2">
    <source>
        <dbReference type="EMBL" id="MDP9807022.1"/>
    </source>
</evidence>
<reference evidence="2 3" key="1">
    <citation type="submission" date="2023-07" db="EMBL/GenBank/DDBJ databases">
        <title>Sequencing the genomes of 1000 actinobacteria strains.</title>
        <authorList>
            <person name="Klenk H.-P."/>
        </authorList>
    </citation>
    <scope>NUCLEOTIDE SEQUENCE [LARGE SCALE GENOMIC DNA]</scope>
    <source>
        <strain evidence="2 3">DSM 17163</strain>
    </source>
</reference>
<dbReference type="InterPro" id="IPR003425">
    <property type="entry name" value="CCB3/YggT"/>
</dbReference>